<dbReference type="PATRIC" id="fig|821.40.peg.450"/>
<dbReference type="InterPro" id="IPR021670">
    <property type="entry name" value="DUF3256"/>
</dbReference>
<proteinExistence type="predicted"/>
<keyword evidence="1" id="KW-0732">Signal</keyword>
<protein>
    <recommendedName>
        <fullName evidence="4">DUF3256 family protein</fullName>
    </recommendedName>
</protein>
<feature type="chain" id="PRO_5006050113" description="DUF3256 family protein" evidence="1">
    <location>
        <begin position="21"/>
        <end position="216"/>
    </location>
</feature>
<reference evidence="2 3" key="2">
    <citation type="journal article" date="2016" name="Genome Biol. Evol.">
        <title>Extensive mobilome-driven genome diversification in mouse gut-associated Bacteroides vulgatus mpk.</title>
        <authorList>
            <person name="Lange A."/>
            <person name="Beier S."/>
            <person name="Steimle A."/>
            <person name="Autenrieth I.B."/>
            <person name="Huson D.H."/>
            <person name="Frick J.S."/>
        </authorList>
    </citation>
    <scope>NUCLEOTIDE SEQUENCE [LARGE SCALE GENOMIC DNA]</scope>
    <source>
        <strain evidence="3">mpk</strain>
    </source>
</reference>
<evidence type="ECO:0000313" key="2">
    <source>
        <dbReference type="EMBL" id="ALK83013.1"/>
    </source>
</evidence>
<dbReference type="Proteomes" id="UP000061587">
    <property type="component" value="Chromosome"/>
</dbReference>
<dbReference type="EMBL" id="CP013020">
    <property type="protein sequence ID" value="ALK83013.1"/>
    <property type="molecule type" value="Genomic_DNA"/>
</dbReference>
<accession>A0A0P0LBS0</accession>
<reference evidence="3" key="1">
    <citation type="submission" date="2015-10" db="EMBL/GenBank/DDBJ databases">
        <title>Extensive mobilome-driven genome diversification in gut-associated Bacteroides vulgatus mpk.</title>
        <authorList>
            <person name="Beier S."/>
            <person name="Lange A."/>
            <person name="Huson D.H."/>
            <person name="Frick J.-S."/>
            <person name="Autenrieth I.B."/>
        </authorList>
    </citation>
    <scope>NUCLEOTIDE SEQUENCE [LARGE SCALE GENOMIC DNA]</scope>
    <source>
        <strain evidence="3">mpk</strain>
    </source>
</reference>
<dbReference type="SUPFAM" id="SSF160925">
    <property type="entry name" value="PG1388-like"/>
    <property type="match status" value="1"/>
</dbReference>
<gene>
    <name evidence="2" type="ORF">BvMPK_0379</name>
</gene>
<organism evidence="2 3">
    <name type="scientific">Phocaeicola vulgatus</name>
    <name type="common">Bacteroides vulgatus</name>
    <dbReference type="NCBI Taxonomy" id="821"/>
    <lineage>
        <taxon>Bacteria</taxon>
        <taxon>Pseudomonadati</taxon>
        <taxon>Bacteroidota</taxon>
        <taxon>Bacteroidia</taxon>
        <taxon>Bacteroidales</taxon>
        <taxon>Bacteroidaceae</taxon>
        <taxon>Phocaeicola</taxon>
    </lineage>
</organism>
<dbReference type="Pfam" id="PF11644">
    <property type="entry name" value="DUF3256"/>
    <property type="match status" value="1"/>
</dbReference>
<dbReference type="AlphaFoldDB" id="A0A0P0LBS0"/>
<evidence type="ECO:0008006" key="4">
    <source>
        <dbReference type="Google" id="ProtNLM"/>
    </source>
</evidence>
<sequence>MMKKTLFVIGMLLCGLSLYAQDMKTLFIAMPDSVAPLLTKVNREDCVDFLASNMKAEVKNRFGKVSELKRLTADYLFLQTTGSSSMEMKLLPLNDSVKVICVVNTVCGPACDSEVRFYNTDWQQLAKEDFIQLPSVGAFYLPVDTLTDEAYAAIREKADMDLVKATLSEDKPIISFTYTTPDYLAKTEREKLVVYIRKEPVVYEWKGGKYNDVSLK</sequence>
<evidence type="ECO:0000313" key="3">
    <source>
        <dbReference type="Proteomes" id="UP000061587"/>
    </source>
</evidence>
<name>A0A0P0LBS0_PHOVU</name>
<evidence type="ECO:0000256" key="1">
    <source>
        <dbReference type="SAM" id="SignalP"/>
    </source>
</evidence>
<feature type="signal peptide" evidence="1">
    <location>
        <begin position="1"/>
        <end position="20"/>
    </location>
</feature>